<dbReference type="InterPro" id="IPR023997">
    <property type="entry name" value="TonB-dep_OMP_SusC/RagA_CS"/>
</dbReference>
<dbReference type="NCBIfam" id="TIGR04056">
    <property type="entry name" value="OMP_RagA_SusC"/>
    <property type="match status" value="1"/>
</dbReference>
<evidence type="ECO:0000256" key="9">
    <source>
        <dbReference type="ARBA" id="ARBA00023237"/>
    </source>
</evidence>
<sequence length="1121" mass="124164">MKYFFKRHAKVLILFLGITFICENAIAQSKTISINTTNQSFGAVLKLIEQQSAYRAIYNANKIDLNKKVNLNVSDVSLENALSTLLKSTGLTYVLKNNQILLIEQKAKQLQKSISQQDQRLIKGKVLDANTNLPLPGATIVLKGTRAGAVTNINGEFTYKLNGSNINSIELVISYLGMESQTHVVGNKSEFIFYLKESASELDQVIVTSSYGTKTLREEVVGSIETLNSKDIAVEQASESIDKMVDGQIAGVLIENTSGVGGPVSINIRGQGSLTPLNSAVLGTSTQPLIIIDGVIMTEESGIDSQFFDASGTLTEDLSNPLSQIAPENIESFTVLKDAAAVSIYGADGANGVILITTKQGKKGKTKFGFSTQLGISSAINQIEYLSGKQYYELRDAYLRNTTNDYTSAGYNGVNTDWFNLLNQTGIYNKYNLNVSGASNKISYRTSLTYLKIDEPQIGNTTKQLNASINLGYKHKKIDVNLSLNPSYIKKDAPNIYYSYAFAPTLPIYNNDGTYADVGVTGLGNPLAAINQNKNLTNTYGILGSLNVAYQISDAVKISSLFGLTYRDKEQDRYFSGENESGQFNGTFEYNNISYPAYGRRLINERNSTKWNWQTQANFNKQLDENHAIDGTIGFQLAKEETNFNYKAGKGFVNPNILNNVEDALQDDNPTTTINETTGNQTYSNDISYNSQVSFLSQLSYNYKKRYFFLGNFRRDQSSVFGDDTNVAYNGAAGLSWILSNENFLTSSNWIDLLKLKVSYGTTGNSRIGSYRSKGLYTVNNNNGGYNNFNEAYPTSAPNGKLSWEKNTKFNAGLNFNFLNSISLTLEYFHDNISDLITSRNIPTETGYSAVQINAASMYNRGLELSTQVKWFQKKNFKWSTSFNISTLESEVTELKGLGSKFSSAEKALAQQVGYSTSTLWGVKWAGIDPATGRDLLEKDGQIYDAVTYNSLFDSSDWVPIGDAQPDAYGGFNNTFTVNNNLSLSIRGSFQIGGDFLAQDELISKYNITSNRNLSVNAYDFWRNQGDQVLQPIVTSNNPPISNYDKYLFDATSLKISNVNLNYSFPRKSVAFLDALSVYIDVSNVLYWYKDKSPEGINGIRQFRFTYPQARTISMGLNAKF</sequence>
<evidence type="ECO:0000256" key="6">
    <source>
        <dbReference type="ARBA" id="ARBA00023004"/>
    </source>
</evidence>
<evidence type="ECO:0000313" key="14">
    <source>
        <dbReference type="EMBL" id="GAA4232671.1"/>
    </source>
</evidence>
<comment type="subcellular location">
    <subcellularLocation>
        <location evidence="1 10">Cell outer membrane</location>
        <topology evidence="1 10">Multi-pass membrane protein</topology>
    </subcellularLocation>
</comment>
<dbReference type="InterPro" id="IPR011662">
    <property type="entry name" value="Secretin/TonB_short_N"/>
</dbReference>
<keyword evidence="4" id="KW-0406">Ion transport</keyword>
<keyword evidence="3 10" id="KW-1134">Transmembrane beta strand</keyword>
<keyword evidence="2 10" id="KW-0813">Transport</keyword>
<dbReference type="Pfam" id="PF07660">
    <property type="entry name" value="STN"/>
    <property type="match status" value="1"/>
</dbReference>
<dbReference type="NCBIfam" id="TIGR04057">
    <property type="entry name" value="SusC_RagA_signa"/>
    <property type="match status" value="1"/>
</dbReference>
<evidence type="ECO:0000256" key="3">
    <source>
        <dbReference type="ARBA" id="ARBA00022452"/>
    </source>
</evidence>
<dbReference type="InterPro" id="IPR039426">
    <property type="entry name" value="TonB-dep_rcpt-like"/>
</dbReference>
<dbReference type="SUPFAM" id="SSF49464">
    <property type="entry name" value="Carboxypeptidase regulatory domain-like"/>
    <property type="match status" value="1"/>
</dbReference>
<keyword evidence="7 11" id="KW-0798">TonB box</keyword>
<evidence type="ECO:0000256" key="1">
    <source>
        <dbReference type="ARBA" id="ARBA00004571"/>
    </source>
</evidence>
<keyword evidence="9 10" id="KW-0998">Cell outer membrane</keyword>
<dbReference type="InterPro" id="IPR023996">
    <property type="entry name" value="TonB-dep_OMP_SusC/RagA"/>
</dbReference>
<dbReference type="InterPro" id="IPR000531">
    <property type="entry name" value="Beta-barrel_TonB"/>
</dbReference>
<gene>
    <name evidence="14" type="ORF">GCM10022291_07970</name>
</gene>
<dbReference type="Pfam" id="PF00593">
    <property type="entry name" value="TonB_dep_Rec_b-barrel"/>
    <property type="match status" value="1"/>
</dbReference>
<dbReference type="SMART" id="SM00965">
    <property type="entry name" value="STN"/>
    <property type="match status" value="1"/>
</dbReference>
<dbReference type="Pfam" id="PF13715">
    <property type="entry name" value="CarbopepD_reg_2"/>
    <property type="match status" value="1"/>
</dbReference>
<dbReference type="InterPro" id="IPR012910">
    <property type="entry name" value="Plug_dom"/>
</dbReference>
<dbReference type="PROSITE" id="PS52016">
    <property type="entry name" value="TONB_DEPENDENT_REC_3"/>
    <property type="match status" value="1"/>
</dbReference>
<keyword evidence="6" id="KW-0408">Iron</keyword>
<evidence type="ECO:0000256" key="11">
    <source>
        <dbReference type="RuleBase" id="RU003357"/>
    </source>
</evidence>
<dbReference type="InterPro" id="IPR008969">
    <property type="entry name" value="CarboxyPept-like_regulatory"/>
</dbReference>
<name>A0ABP8C325_9FLAO</name>
<dbReference type="Gene3D" id="2.170.130.10">
    <property type="entry name" value="TonB-dependent receptor, plug domain"/>
    <property type="match status" value="1"/>
</dbReference>
<dbReference type="Proteomes" id="UP001501496">
    <property type="component" value="Unassembled WGS sequence"/>
</dbReference>
<dbReference type="EMBL" id="BAABCA010000002">
    <property type="protein sequence ID" value="GAA4232671.1"/>
    <property type="molecule type" value="Genomic_DNA"/>
</dbReference>
<evidence type="ECO:0000256" key="5">
    <source>
        <dbReference type="ARBA" id="ARBA00022692"/>
    </source>
</evidence>
<dbReference type="Gene3D" id="2.40.170.20">
    <property type="entry name" value="TonB-dependent receptor, beta-barrel domain"/>
    <property type="match status" value="1"/>
</dbReference>
<evidence type="ECO:0000256" key="12">
    <source>
        <dbReference type="SAM" id="SignalP"/>
    </source>
</evidence>
<reference evidence="15" key="1">
    <citation type="journal article" date="2019" name="Int. J. Syst. Evol. Microbiol.">
        <title>The Global Catalogue of Microorganisms (GCM) 10K type strain sequencing project: providing services to taxonomists for standard genome sequencing and annotation.</title>
        <authorList>
            <consortium name="The Broad Institute Genomics Platform"/>
            <consortium name="The Broad Institute Genome Sequencing Center for Infectious Disease"/>
            <person name="Wu L."/>
            <person name="Ma J."/>
        </authorList>
    </citation>
    <scope>NUCLEOTIDE SEQUENCE [LARGE SCALE GENOMIC DNA]</scope>
    <source>
        <strain evidence="15">JCM 17630</strain>
    </source>
</reference>
<evidence type="ECO:0000256" key="4">
    <source>
        <dbReference type="ARBA" id="ARBA00022496"/>
    </source>
</evidence>
<comment type="caution">
    <text evidence="14">The sequence shown here is derived from an EMBL/GenBank/DDBJ whole genome shotgun (WGS) entry which is preliminary data.</text>
</comment>
<evidence type="ECO:0000256" key="8">
    <source>
        <dbReference type="ARBA" id="ARBA00023136"/>
    </source>
</evidence>
<proteinExistence type="inferred from homology"/>
<dbReference type="RefSeq" id="WP_344786790.1">
    <property type="nucleotide sequence ID" value="NZ_BAABCA010000002.1"/>
</dbReference>
<feature type="chain" id="PRO_5045674501" evidence="12">
    <location>
        <begin position="28"/>
        <end position="1121"/>
    </location>
</feature>
<evidence type="ECO:0000256" key="2">
    <source>
        <dbReference type="ARBA" id="ARBA00022448"/>
    </source>
</evidence>
<feature type="signal peptide" evidence="12">
    <location>
        <begin position="1"/>
        <end position="27"/>
    </location>
</feature>
<dbReference type="Gene3D" id="3.55.50.30">
    <property type="match status" value="1"/>
</dbReference>
<dbReference type="InterPro" id="IPR037066">
    <property type="entry name" value="Plug_dom_sf"/>
</dbReference>
<dbReference type="Gene3D" id="2.60.40.1120">
    <property type="entry name" value="Carboxypeptidase-like, regulatory domain"/>
    <property type="match status" value="1"/>
</dbReference>
<comment type="similarity">
    <text evidence="10 11">Belongs to the TonB-dependent receptor family.</text>
</comment>
<keyword evidence="14" id="KW-0675">Receptor</keyword>
<keyword evidence="8 10" id="KW-0472">Membrane</keyword>
<organism evidence="14 15">
    <name type="scientific">Postechiella marina</name>
    <dbReference type="NCBI Taxonomy" id="943941"/>
    <lineage>
        <taxon>Bacteria</taxon>
        <taxon>Pseudomonadati</taxon>
        <taxon>Bacteroidota</taxon>
        <taxon>Flavobacteriia</taxon>
        <taxon>Flavobacteriales</taxon>
        <taxon>Flavobacteriaceae</taxon>
        <taxon>Postechiella</taxon>
    </lineage>
</organism>
<evidence type="ECO:0000259" key="13">
    <source>
        <dbReference type="SMART" id="SM00965"/>
    </source>
</evidence>
<evidence type="ECO:0000256" key="7">
    <source>
        <dbReference type="ARBA" id="ARBA00023077"/>
    </source>
</evidence>
<evidence type="ECO:0000313" key="15">
    <source>
        <dbReference type="Proteomes" id="UP001501496"/>
    </source>
</evidence>
<keyword evidence="5 10" id="KW-0812">Transmembrane</keyword>
<keyword evidence="15" id="KW-1185">Reference proteome</keyword>
<protein>
    <submittedName>
        <fullName evidence="14">TonB-dependent receptor</fullName>
    </submittedName>
</protein>
<feature type="domain" description="Secretin/TonB short N-terminal" evidence="13">
    <location>
        <begin position="54"/>
        <end position="105"/>
    </location>
</feature>
<keyword evidence="4" id="KW-0410">Iron transport</keyword>
<dbReference type="Pfam" id="PF07715">
    <property type="entry name" value="Plug"/>
    <property type="match status" value="1"/>
</dbReference>
<dbReference type="InterPro" id="IPR036942">
    <property type="entry name" value="Beta-barrel_TonB_sf"/>
</dbReference>
<dbReference type="SUPFAM" id="SSF56935">
    <property type="entry name" value="Porins"/>
    <property type="match status" value="1"/>
</dbReference>
<keyword evidence="12" id="KW-0732">Signal</keyword>
<accession>A0ABP8C325</accession>
<evidence type="ECO:0000256" key="10">
    <source>
        <dbReference type="PROSITE-ProRule" id="PRU01360"/>
    </source>
</evidence>